<evidence type="ECO:0000313" key="3">
    <source>
        <dbReference type="Proteomes" id="UP000596252"/>
    </source>
</evidence>
<protein>
    <submittedName>
        <fullName evidence="2">Uncharacterized protein</fullName>
    </submittedName>
</protein>
<proteinExistence type="predicted"/>
<feature type="region of interest" description="Disordered" evidence="1">
    <location>
        <begin position="40"/>
        <end position="70"/>
    </location>
</feature>
<dbReference type="EMBL" id="CP069213">
    <property type="protein sequence ID" value="QRH00471.1"/>
    <property type="molecule type" value="Genomic_DNA"/>
</dbReference>
<keyword evidence="3" id="KW-1185">Reference proteome</keyword>
<reference evidence="2 3" key="1">
    <citation type="journal article" date="2012" name="Antonie Van Leeuwenhoek">
        <title>Shewanella litorisediminis sp. nov., a gammaproteobacterium isolated from a tidal flat sediment.</title>
        <authorList>
            <person name="Lee M.H."/>
            <person name="Yoon J.H."/>
        </authorList>
    </citation>
    <scope>NUCLEOTIDE SEQUENCE [LARGE SCALE GENOMIC DNA]</scope>
    <source>
        <strain evidence="2 3">SMK1-12</strain>
    </source>
</reference>
<dbReference type="RefSeq" id="WP_203324194.1">
    <property type="nucleotide sequence ID" value="NZ_CP069213.1"/>
</dbReference>
<dbReference type="Proteomes" id="UP000596252">
    <property type="component" value="Chromosome"/>
</dbReference>
<evidence type="ECO:0000256" key="1">
    <source>
        <dbReference type="SAM" id="MobiDB-lite"/>
    </source>
</evidence>
<organism evidence="2 3">
    <name type="scientific">Shewanella litorisediminis</name>
    <dbReference type="NCBI Taxonomy" id="1173586"/>
    <lineage>
        <taxon>Bacteria</taxon>
        <taxon>Pseudomonadati</taxon>
        <taxon>Pseudomonadota</taxon>
        <taxon>Gammaproteobacteria</taxon>
        <taxon>Alteromonadales</taxon>
        <taxon>Shewanellaceae</taxon>
        <taxon>Shewanella</taxon>
    </lineage>
</organism>
<feature type="compositionally biased region" description="Basic and acidic residues" evidence="1">
    <location>
        <begin position="61"/>
        <end position="70"/>
    </location>
</feature>
<evidence type="ECO:0000313" key="2">
    <source>
        <dbReference type="EMBL" id="QRH00471.1"/>
    </source>
</evidence>
<gene>
    <name evidence="2" type="ORF">JQC75_11245</name>
</gene>
<feature type="compositionally biased region" description="Polar residues" evidence="1">
    <location>
        <begin position="49"/>
        <end position="60"/>
    </location>
</feature>
<sequence>MMWKWFTRVFGILMPSQIRQPGEISRKSFKHNKPRKRVEFDMPCEQLDTRSGTHIHVNQAQRDKQRSKSS</sequence>
<name>A0ABX7FZM8_9GAMM</name>
<accession>A0ABX7FZM8</accession>